<dbReference type="Pfam" id="PF18306">
    <property type="entry name" value="LDcluster4"/>
    <property type="match status" value="1"/>
</dbReference>
<feature type="non-terminal residue" evidence="1">
    <location>
        <position position="80"/>
    </location>
</feature>
<gene>
    <name evidence="1" type="ORF">S03H2_44079</name>
</gene>
<organism evidence="1">
    <name type="scientific">marine sediment metagenome</name>
    <dbReference type="NCBI Taxonomy" id="412755"/>
    <lineage>
        <taxon>unclassified sequences</taxon>
        <taxon>metagenomes</taxon>
        <taxon>ecological metagenomes</taxon>
    </lineage>
</organism>
<comment type="caution">
    <text evidence="1">The sequence shown here is derived from an EMBL/GenBank/DDBJ whole genome shotgun (WGS) entry which is preliminary data.</text>
</comment>
<dbReference type="InterPro" id="IPR041164">
    <property type="entry name" value="LDcluster4"/>
</dbReference>
<evidence type="ECO:0008006" key="2">
    <source>
        <dbReference type="Google" id="ProtNLM"/>
    </source>
</evidence>
<dbReference type="GO" id="GO:0005829">
    <property type="term" value="C:cytosol"/>
    <property type="evidence" value="ECO:0007669"/>
    <property type="project" value="TreeGrafter"/>
</dbReference>
<dbReference type="EMBL" id="BARU01027537">
    <property type="protein sequence ID" value="GAH75023.1"/>
    <property type="molecule type" value="Genomic_DNA"/>
</dbReference>
<dbReference type="AlphaFoldDB" id="X1JYZ9"/>
<proteinExistence type="predicted"/>
<dbReference type="PANTHER" id="PTHR43393:SF3">
    <property type="entry name" value="LYSINE DECARBOXYLASE-LIKE PROTEIN"/>
    <property type="match status" value="1"/>
</dbReference>
<dbReference type="Gene3D" id="3.40.50.450">
    <property type="match status" value="1"/>
</dbReference>
<dbReference type="InterPro" id="IPR052341">
    <property type="entry name" value="LOG_family_nucleotidases"/>
</dbReference>
<name>X1JYZ9_9ZZZZ</name>
<protein>
    <recommendedName>
        <fullName evidence="2">TIGR00725 family protein</fullName>
    </recommendedName>
</protein>
<accession>X1JYZ9</accession>
<dbReference type="SUPFAM" id="SSF102405">
    <property type="entry name" value="MCP/YpsA-like"/>
    <property type="match status" value="1"/>
</dbReference>
<sequence>MSFNFKNKFKGTVSVIGTSQIDSKTEKLANELGGLLARNNFAVACGGLSGVMEAVCKGAKQEGGFTIGIIPFKDKSLANK</sequence>
<evidence type="ECO:0000313" key="1">
    <source>
        <dbReference type="EMBL" id="GAH75023.1"/>
    </source>
</evidence>
<dbReference type="PANTHER" id="PTHR43393">
    <property type="entry name" value="CYTOKININ RIBOSIDE 5'-MONOPHOSPHATE PHOSPHORIBOHYDROLASE"/>
    <property type="match status" value="1"/>
</dbReference>
<reference evidence="1" key="1">
    <citation type="journal article" date="2014" name="Front. Microbiol.">
        <title>High frequency of phylogenetically diverse reductive dehalogenase-homologous genes in deep subseafloor sedimentary metagenomes.</title>
        <authorList>
            <person name="Kawai M."/>
            <person name="Futagami T."/>
            <person name="Toyoda A."/>
            <person name="Takaki Y."/>
            <person name="Nishi S."/>
            <person name="Hori S."/>
            <person name="Arai W."/>
            <person name="Tsubouchi T."/>
            <person name="Morono Y."/>
            <person name="Uchiyama I."/>
            <person name="Ito T."/>
            <person name="Fujiyama A."/>
            <person name="Inagaki F."/>
            <person name="Takami H."/>
        </authorList>
    </citation>
    <scope>NUCLEOTIDE SEQUENCE</scope>
    <source>
        <strain evidence="1">Expedition CK06-06</strain>
    </source>
</reference>